<dbReference type="Proteomes" id="UP000199695">
    <property type="component" value="Unassembled WGS sequence"/>
</dbReference>
<dbReference type="Pfam" id="PF03374">
    <property type="entry name" value="ANT"/>
    <property type="match status" value="1"/>
</dbReference>
<dbReference type="PANTHER" id="PTHR36180">
    <property type="entry name" value="DNA-BINDING PROTEIN-RELATED-RELATED"/>
    <property type="match status" value="1"/>
</dbReference>
<evidence type="ECO:0000313" key="2">
    <source>
        <dbReference type="EMBL" id="SEN53101.1"/>
    </source>
</evidence>
<protein>
    <submittedName>
        <fullName evidence="2">Prophage antirepressor</fullName>
    </submittedName>
</protein>
<feature type="domain" description="Bro-N" evidence="1">
    <location>
        <begin position="1"/>
        <end position="106"/>
    </location>
</feature>
<dbReference type="RefSeq" id="WP_089970773.1">
    <property type="nucleotide sequence ID" value="NZ_FOCQ01000013.1"/>
</dbReference>
<dbReference type="SMART" id="SM01040">
    <property type="entry name" value="Bro-N"/>
    <property type="match status" value="1"/>
</dbReference>
<evidence type="ECO:0000313" key="3">
    <source>
        <dbReference type="Proteomes" id="UP000199695"/>
    </source>
</evidence>
<dbReference type="GO" id="GO:0003677">
    <property type="term" value="F:DNA binding"/>
    <property type="evidence" value="ECO:0007669"/>
    <property type="project" value="InterPro"/>
</dbReference>
<sequence length="253" mass="28600">MNQLSRVFDYQGSQLRTIIKDGEPWFVAKDVCDVLEISDARQAVGRLDEDERCLIPVTDSLGRQQNTFAVNEPGLYSLILGSRKPEAKAFKRWITHEVIPSIRKTGQYSVNESRFQIPQTLPEALRLAADLAEEKERLEQENRVLAPKAESFDTFMSADNAQPIGTVAKALGIGPNKLFARLREEKILMSGNRDKKNLPYQEYIDRGYFRVKETPIVMGDKTINRTQTLVTPKGVDWIAGRLGLKKNLPAVPQ</sequence>
<accession>A0A1H8H9U8</accession>
<dbReference type="PANTHER" id="PTHR36180:SF2">
    <property type="entry name" value="BRO FAMILY PROTEIN"/>
    <property type="match status" value="1"/>
</dbReference>
<evidence type="ECO:0000259" key="1">
    <source>
        <dbReference type="PROSITE" id="PS51750"/>
    </source>
</evidence>
<dbReference type="InterPro" id="IPR005039">
    <property type="entry name" value="Ant_C"/>
</dbReference>
<dbReference type="Pfam" id="PF02498">
    <property type="entry name" value="Bro-N"/>
    <property type="match status" value="1"/>
</dbReference>
<reference evidence="2 3" key="1">
    <citation type="submission" date="2016-10" db="EMBL/GenBank/DDBJ databases">
        <authorList>
            <person name="de Groot N.N."/>
        </authorList>
    </citation>
    <scope>NUCLEOTIDE SEQUENCE [LARGE SCALE GENOMIC DNA]</scope>
    <source>
        <strain evidence="2 3">DSM 46701</strain>
    </source>
</reference>
<keyword evidence="3" id="KW-1185">Reference proteome</keyword>
<dbReference type="STRING" id="1173111.SAMN05444955_113112"/>
<dbReference type="InterPro" id="IPR003497">
    <property type="entry name" value="BRO_N_domain"/>
</dbReference>
<proteinExistence type="predicted"/>
<dbReference type="PROSITE" id="PS51750">
    <property type="entry name" value="BRO_N"/>
    <property type="match status" value="1"/>
</dbReference>
<gene>
    <name evidence="2" type="ORF">SAMN05444955_113112</name>
</gene>
<organism evidence="2 3">
    <name type="scientific">Lihuaxuella thermophila</name>
    <dbReference type="NCBI Taxonomy" id="1173111"/>
    <lineage>
        <taxon>Bacteria</taxon>
        <taxon>Bacillati</taxon>
        <taxon>Bacillota</taxon>
        <taxon>Bacilli</taxon>
        <taxon>Bacillales</taxon>
        <taxon>Thermoactinomycetaceae</taxon>
        <taxon>Lihuaxuella</taxon>
    </lineage>
</organism>
<name>A0A1H8H9U8_9BACL</name>
<dbReference type="OrthoDB" id="9812611at2"/>
<dbReference type="AlphaFoldDB" id="A0A1H8H9U8"/>
<dbReference type="EMBL" id="FOCQ01000013">
    <property type="protein sequence ID" value="SEN53101.1"/>
    <property type="molecule type" value="Genomic_DNA"/>
</dbReference>